<reference evidence="1 3" key="1">
    <citation type="submission" date="2019-02" db="EMBL/GenBank/DDBJ databases">
        <authorList>
            <consortium name="Pathogen Informatics"/>
        </authorList>
    </citation>
    <scope>NUCLEOTIDE SEQUENCE [LARGE SCALE GENOMIC DNA]</scope>
    <source>
        <strain evidence="1 3">3012STDY7078512</strain>
    </source>
</reference>
<evidence type="ECO:0000313" key="2">
    <source>
        <dbReference type="EMBL" id="VFB15441.1"/>
    </source>
</evidence>
<accession>A0A449I6N7</accession>
<gene>
    <name evidence="1" type="ORF">NCTC7812_02679</name>
    <name evidence="2" type="ORF">NCTC7812_03030</name>
</gene>
<dbReference type="EMBL" id="CAACYH010000007">
    <property type="protein sequence ID" value="VFB15441.1"/>
    <property type="molecule type" value="Genomic_DNA"/>
</dbReference>
<dbReference type="EMBL" id="CAACYH010000007">
    <property type="protein sequence ID" value="VFB15095.1"/>
    <property type="molecule type" value="Genomic_DNA"/>
</dbReference>
<evidence type="ECO:0000313" key="1">
    <source>
        <dbReference type="EMBL" id="VFB15095.1"/>
    </source>
</evidence>
<proteinExistence type="predicted"/>
<evidence type="ECO:0008006" key="4">
    <source>
        <dbReference type="Google" id="ProtNLM"/>
    </source>
</evidence>
<organism evidence="1 3">
    <name type="scientific">Prevotella heparinolytica</name>
    <dbReference type="NCBI Taxonomy" id="28113"/>
    <lineage>
        <taxon>Bacteria</taxon>
        <taxon>Pseudomonadati</taxon>
        <taxon>Bacteroidota</taxon>
        <taxon>Bacteroidia</taxon>
        <taxon>Bacteroidales</taxon>
        <taxon>Bacteroidaceae</taxon>
        <taxon>Bacteroides</taxon>
    </lineage>
</organism>
<sequence>MTIMKKYIWASMFAAIAMLTGCDYNEDNFEGYNDIKITDVAQYEGEFTGNYPGEGYFTDKASLQNALNAMLKAKFPYCDKGSSAKVSVNYGDITKDFEEVKTDVEYTLTTEDYDAMGTEKGQPGKYDNFDSSMDIDTYLKAFCETKFADLAVGKIVGISYKYYAGSVSILVKVYQKTAAGWNVYSSFTPDKKYTLSDDDYVSMGTEKGEPGKYKNFDTNMDINFYLPIFLRKAFPYTKSGATCEISYKFYADKKTTVKTALYKFDGNVWTAYDPFAEVLTVSTKIAELTYDGATWNIVRLLGGTKVITMAEADYQALVAWVTANKPAFLSTQNAAQEEYYFGSSSKYNNINNKYNTWKNYYNVDGYLTGKSDEEVQAIMDQRMAEGIANILLPSWVDTPDSGISYIAVYKVYGGRGDGLYGMSFMYNEETKKFEKTAGPVKR</sequence>
<dbReference type="PROSITE" id="PS51257">
    <property type="entry name" value="PROKAR_LIPOPROTEIN"/>
    <property type="match status" value="1"/>
</dbReference>
<name>A0A449I6N7_9BACE</name>
<protein>
    <recommendedName>
        <fullName evidence="4">DUF5017 domain-containing protein</fullName>
    </recommendedName>
</protein>
<dbReference type="Proteomes" id="UP000396835">
    <property type="component" value="Unassembled WGS sequence"/>
</dbReference>
<dbReference type="AlphaFoldDB" id="A0A449I6N7"/>
<evidence type="ECO:0000313" key="3">
    <source>
        <dbReference type="Proteomes" id="UP000396835"/>
    </source>
</evidence>